<proteinExistence type="predicted"/>
<keyword evidence="3" id="KW-1185">Reference proteome</keyword>
<protein>
    <submittedName>
        <fullName evidence="2">Uncharacterized protein</fullName>
    </submittedName>
</protein>
<dbReference type="Proteomes" id="UP001189429">
    <property type="component" value="Unassembled WGS sequence"/>
</dbReference>
<evidence type="ECO:0000256" key="1">
    <source>
        <dbReference type="SAM" id="MobiDB-lite"/>
    </source>
</evidence>
<name>A0ABN9U1I9_9DINO</name>
<accession>A0ABN9U1I9</accession>
<gene>
    <name evidence="2" type="ORF">PCOR1329_LOCUS44353</name>
</gene>
<reference evidence="2" key="1">
    <citation type="submission" date="2023-10" db="EMBL/GenBank/DDBJ databases">
        <authorList>
            <person name="Chen Y."/>
            <person name="Shah S."/>
            <person name="Dougan E. K."/>
            <person name="Thang M."/>
            <person name="Chan C."/>
        </authorList>
    </citation>
    <scope>NUCLEOTIDE SEQUENCE [LARGE SCALE GENOMIC DNA]</scope>
</reference>
<dbReference type="EMBL" id="CAUYUJ010015327">
    <property type="protein sequence ID" value="CAK0852626.1"/>
    <property type="molecule type" value="Genomic_DNA"/>
</dbReference>
<organism evidence="2 3">
    <name type="scientific">Prorocentrum cordatum</name>
    <dbReference type="NCBI Taxonomy" id="2364126"/>
    <lineage>
        <taxon>Eukaryota</taxon>
        <taxon>Sar</taxon>
        <taxon>Alveolata</taxon>
        <taxon>Dinophyceae</taxon>
        <taxon>Prorocentrales</taxon>
        <taxon>Prorocentraceae</taxon>
        <taxon>Prorocentrum</taxon>
    </lineage>
</organism>
<feature type="region of interest" description="Disordered" evidence="1">
    <location>
        <begin position="89"/>
        <end position="109"/>
    </location>
</feature>
<sequence>MAAHAGRAGAATALGWACRAPRSRLAGAAAAAAARGSSARPLAQNPELASARCFACVALEPGGAEGEDGEGEDGPALVGVAAAWRAASGRRARGQQLPGGGPAGGERRLGRGAQELGAASRAGRALRHRHVATWRAEFGFARRQHSLAQFGYTGPNDELLEWRRQFDELADGGGEPGPLSPWRVSSACVRGSTAA</sequence>
<comment type="caution">
    <text evidence="2">The sequence shown here is derived from an EMBL/GenBank/DDBJ whole genome shotgun (WGS) entry which is preliminary data.</text>
</comment>
<evidence type="ECO:0000313" key="2">
    <source>
        <dbReference type="EMBL" id="CAK0852626.1"/>
    </source>
</evidence>
<evidence type="ECO:0000313" key="3">
    <source>
        <dbReference type="Proteomes" id="UP001189429"/>
    </source>
</evidence>